<evidence type="ECO:0000313" key="4">
    <source>
        <dbReference type="Proteomes" id="UP001165122"/>
    </source>
</evidence>
<dbReference type="PROSITE" id="PS50011">
    <property type="entry name" value="PROTEIN_KINASE_DOM"/>
    <property type="match status" value="1"/>
</dbReference>
<reference evidence="4" key="1">
    <citation type="journal article" date="2023" name="Commun. Biol.">
        <title>Genome analysis of Parmales, the sister group of diatoms, reveals the evolutionary specialization of diatoms from phago-mixotrophs to photoautotrophs.</title>
        <authorList>
            <person name="Ban H."/>
            <person name="Sato S."/>
            <person name="Yoshikawa S."/>
            <person name="Yamada K."/>
            <person name="Nakamura Y."/>
            <person name="Ichinomiya M."/>
            <person name="Sato N."/>
            <person name="Blanc-Mathieu R."/>
            <person name="Endo H."/>
            <person name="Kuwata A."/>
            <person name="Ogata H."/>
        </authorList>
    </citation>
    <scope>NUCLEOTIDE SEQUENCE [LARGE SCALE GENOMIC DNA]</scope>
    <source>
        <strain evidence="4">NIES 3700</strain>
    </source>
</reference>
<dbReference type="Proteomes" id="UP001165122">
    <property type="component" value="Unassembled WGS sequence"/>
</dbReference>
<organism evidence="3 4">
    <name type="scientific">Triparma laevis f. longispina</name>
    <dbReference type="NCBI Taxonomy" id="1714387"/>
    <lineage>
        <taxon>Eukaryota</taxon>
        <taxon>Sar</taxon>
        <taxon>Stramenopiles</taxon>
        <taxon>Ochrophyta</taxon>
        <taxon>Bolidophyceae</taxon>
        <taxon>Parmales</taxon>
        <taxon>Triparmaceae</taxon>
        <taxon>Triparma</taxon>
    </lineage>
</organism>
<evidence type="ECO:0000256" key="1">
    <source>
        <dbReference type="ARBA" id="ARBA00023860"/>
    </source>
</evidence>
<dbReference type="EMBL" id="BRXW01000198">
    <property type="protein sequence ID" value="GMI13712.1"/>
    <property type="molecule type" value="Genomic_DNA"/>
</dbReference>
<dbReference type="InterPro" id="IPR011009">
    <property type="entry name" value="Kinase-like_dom_sf"/>
</dbReference>
<dbReference type="Gene3D" id="1.10.510.10">
    <property type="entry name" value="Transferase(Phosphotransferase) domain 1"/>
    <property type="match status" value="1"/>
</dbReference>
<dbReference type="InterPro" id="IPR050235">
    <property type="entry name" value="CK1_Ser-Thr_kinase"/>
</dbReference>
<dbReference type="GO" id="GO:0004672">
    <property type="term" value="F:protein kinase activity"/>
    <property type="evidence" value="ECO:0007669"/>
    <property type="project" value="InterPro"/>
</dbReference>
<gene>
    <name evidence="3" type="ORF">TrLO_g2456</name>
</gene>
<evidence type="ECO:0000259" key="2">
    <source>
        <dbReference type="PROSITE" id="PS50011"/>
    </source>
</evidence>
<dbReference type="SMART" id="SM00220">
    <property type="entry name" value="S_TKc"/>
    <property type="match status" value="1"/>
</dbReference>
<dbReference type="Pfam" id="PF00069">
    <property type="entry name" value="Pkinase"/>
    <property type="match status" value="1"/>
</dbReference>
<dbReference type="GO" id="GO:0005524">
    <property type="term" value="F:ATP binding"/>
    <property type="evidence" value="ECO:0007669"/>
    <property type="project" value="InterPro"/>
</dbReference>
<dbReference type="PANTHER" id="PTHR11909">
    <property type="entry name" value="CASEIN KINASE-RELATED"/>
    <property type="match status" value="1"/>
</dbReference>
<protein>
    <recommendedName>
        <fullName evidence="1">Casein kinase I</fullName>
    </recommendedName>
</protein>
<dbReference type="InterPro" id="IPR000719">
    <property type="entry name" value="Prot_kinase_dom"/>
</dbReference>
<comment type="caution">
    <text evidence="3">The sequence shown here is derived from an EMBL/GenBank/DDBJ whole genome shotgun (WGS) entry which is preliminary data.</text>
</comment>
<keyword evidence="4" id="KW-1185">Reference proteome</keyword>
<accession>A0A9W7KVZ3</accession>
<feature type="domain" description="Protein kinase" evidence="2">
    <location>
        <begin position="16"/>
        <end position="394"/>
    </location>
</feature>
<dbReference type="OrthoDB" id="5979581at2759"/>
<dbReference type="SUPFAM" id="SSF56112">
    <property type="entry name" value="Protein kinase-like (PK-like)"/>
    <property type="match status" value="1"/>
</dbReference>
<proteinExistence type="predicted"/>
<name>A0A9W7KVZ3_9STRA</name>
<evidence type="ECO:0000313" key="3">
    <source>
        <dbReference type="EMBL" id="GMI13712.1"/>
    </source>
</evidence>
<sequence length="509" mass="57778">MSSSSLQAGIVLSNRYLILYKIGSGTFTSIYSAFDLQTKTNVAIKVENVAPQIKKGSVIDKEAQVLKDLQGALHCPSFQEYHTNGTSSASTNTLCFIAFELIAGEDMHSLRTRSATANQENSKQKKSRFLPINISSALHLSLQMLDCVQSVHEKGYLHRDVKPSNFVRTGMNEDEREFKIIDFGLSKSFVQTLEPNSPPLSPQIPFKITPPNTTNPLAYSSQTLYLKPRKTSAQFRGTTMYASVNVQSELDHSRSDDIFGVVYSFIDLVNGDLPWRPYATGEGKDKETVKTMKEAGLSDPRNMMVDPLIRSLGNFNHWIWQISNYLTTLDFYSTPDYGSIKKWMINACHEQGNGLVGNTVWKGGEMKKAIDLVWECNDNRRQEALGIRLQEGLIWRKNKLMMEKNLLYTSSEKRNAWNIGANYVTQRQKLDLQDMTFLRDYADTHNLIKHFKVLEGERNAITSSSINKIRLEVLIKEKKKRKKLGAAKKEENSIEEASERLLNIKRPKL</sequence>
<dbReference type="AlphaFoldDB" id="A0A9W7KVZ3"/>